<keyword evidence="3" id="KW-0813">Transport</keyword>
<evidence type="ECO:0000256" key="6">
    <source>
        <dbReference type="ARBA" id="ARBA00023225"/>
    </source>
</evidence>
<dbReference type="Pfam" id="PF02108">
    <property type="entry name" value="FliH"/>
    <property type="match status" value="1"/>
</dbReference>
<dbReference type="InterPro" id="IPR018035">
    <property type="entry name" value="Flagellar_FliH/T3SS_HrpE"/>
</dbReference>
<keyword evidence="8" id="KW-0175">Coiled coil</keyword>
<feature type="coiled-coil region" evidence="8">
    <location>
        <begin position="53"/>
        <end position="129"/>
    </location>
</feature>
<evidence type="ECO:0000256" key="4">
    <source>
        <dbReference type="ARBA" id="ARBA00022795"/>
    </source>
</evidence>
<dbReference type="InterPro" id="IPR051472">
    <property type="entry name" value="T3SS_Stator/FliH"/>
</dbReference>
<accession>G9QMR4</accession>
<dbReference type="PANTHER" id="PTHR34982:SF1">
    <property type="entry name" value="FLAGELLAR ASSEMBLY PROTEIN FLIH"/>
    <property type="match status" value="1"/>
</dbReference>
<evidence type="ECO:0000256" key="3">
    <source>
        <dbReference type="ARBA" id="ARBA00022448"/>
    </source>
</evidence>
<keyword evidence="5" id="KW-0653">Protein transport</keyword>
<evidence type="ECO:0000256" key="1">
    <source>
        <dbReference type="ARBA" id="ARBA00003041"/>
    </source>
</evidence>
<keyword evidence="11" id="KW-1185">Reference proteome</keyword>
<dbReference type="Proteomes" id="UP000011747">
    <property type="component" value="Unassembled WGS sequence"/>
</dbReference>
<keyword evidence="4" id="KW-1005">Bacterial flagellum biogenesis</keyword>
<organism evidence="10 11">
    <name type="scientific">Bacillus smithii 7_3_47FAA</name>
    <dbReference type="NCBI Taxonomy" id="665952"/>
    <lineage>
        <taxon>Bacteria</taxon>
        <taxon>Bacillati</taxon>
        <taxon>Bacillota</taxon>
        <taxon>Bacilli</taxon>
        <taxon>Bacillales</taxon>
        <taxon>Bacillaceae</taxon>
        <taxon>Bacillus</taxon>
    </lineage>
</organism>
<dbReference type="InterPro" id="IPR022524">
    <property type="entry name" value="FliH_Bacilli"/>
</dbReference>
<dbReference type="PANTHER" id="PTHR34982">
    <property type="entry name" value="YOP PROTEINS TRANSLOCATION PROTEIN L"/>
    <property type="match status" value="1"/>
</dbReference>
<dbReference type="EMBL" id="ACWF01000120">
    <property type="protein sequence ID" value="EHL76885.1"/>
    <property type="molecule type" value="Genomic_DNA"/>
</dbReference>
<proteinExistence type="inferred from homology"/>
<dbReference type="GO" id="GO:0044781">
    <property type="term" value="P:bacterial-type flagellum organization"/>
    <property type="evidence" value="ECO:0007669"/>
    <property type="project" value="UniProtKB-KW"/>
</dbReference>
<comment type="function">
    <text evidence="1">Needed for flagellar regrowth and assembly.</text>
</comment>
<name>G9QMR4_9BACI</name>
<evidence type="ECO:0000313" key="11">
    <source>
        <dbReference type="Proteomes" id="UP000011747"/>
    </source>
</evidence>
<keyword evidence="10" id="KW-0969">Cilium</keyword>
<comment type="caution">
    <text evidence="10">The sequence shown here is derived from an EMBL/GenBank/DDBJ whole genome shotgun (WGS) entry which is preliminary data.</text>
</comment>
<comment type="similarity">
    <text evidence="2">Belongs to the FliH family.</text>
</comment>
<evidence type="ECO:0000313" key="10">
    <source>
        <dbReference type="EMBL" id="EHL76885.1"/>
    </source>
</evidence>
<protein>
    <recommendedName>
        <fullName evidence="7">Flagellar assembly protein FliH</fullName>
    </recommendedName>
</protein>
<sequence>MILLSKILKSSWGYQQKRSARVINIREVSTTELNEESAADTGLDNGQLLVKARQEADEIMEKAEYEAKKLKEQLEQEKLSWKQEKESLMEQAYQEGYERGIEQGRQDGYKEYKTLLQSAKNVVEQSKIEAQKNIIQSEKVILELAMKTAEKILGTVLEKDEELFSSLVKRSFKEIKDSREVEIHVHPSRYEFLLSQKEELEAIFPAVVELYLYPDEDLDINDCIIETIHGRLDASVDSQLFKIRQTLMEMFEGDLA</sequence>
<dbReference type="AlphaFoldDB" id="G9QMR4"/>
<dbReference type="GO" id="GO:0005829">
    <property type="term" value="C:cytosol"/>
    <property type="evidence" value="ECO:0007669"/>
    <property type="project" value="TreeGrafter"/>
</dbReference>
<feature type="domain" description="Flagellar assembly protein FliH/Type III secretion system HrpE" evidence="9">
    <location>
        <begin position="119"/>
        <end position="241"/>
    </location>
</feature>
<keyword evidence="10" id="KW-0282">Flagellum</keyword>
<evidence type="ECO:0000259" key="9">
    <source>
        <dbReference type="Pfam" id="PF02108"/>
    </source>
</evidence>
<evidence type="ECO:0000256" key="2">
    <source>
        <dbReference type="ARBA" id="ARBA00006602"/>
    </source>
</evidence>
<reference evidence="10 11" key="1">
    <citation type="submission" date="2011-09" db="EMBL/GenBank/DDBJ databases">
        <title>The Genome Sequence of Bacillus smithii 7_3_47FAA.</title>
        <authorList>
            <consortium name="The Broad Institute Genome Sequencing Platform"/>
            <person name="Earl A."/>
            <person name="Ward D."/>
            <person name="Feldgarden M."/>
            <person name="Gevers D."/>
            <person name="Daigneault M."/>
            <person name="Strauss J."/>
            <person name="Allen-Vercoe E."/>
            <person name="Young S.K."/>
            <person name="Zeng Q."/>
            <person name="Gargeya S."/>
            <person name="Fitzgerald M."/>
            <person name="Haas B."/>
            <person name="Abouelleil A."/>
            <person name="Alvarado L."/>
            <person name="Arachchi H.M."/>
            <person name="Berlin A."/>
            <person name="Brown A."/>
            <person name="Chapman S.B."/>
            <person name="Chen Z."/>
            <person name="Dunbar C."/>
            <person name="Freedman E."/>
            <person name="Gearin G."/>
            <person name="Goldberg J."/>
            <person name="Griggs A."/>
            <person name="Gujja S."/>
            <person name="Heiman D."/>
            <person name="Howarth C."/>
            <person name="Larson L."/>
            <person name="Lui A."/>
            <person name="MacDonald P.J.P."/>
            <person name="Montmayeur A."/>
            <person name="Murphy C."/>
            <person name="Neiman D."/>
            <person name="Pearson M."/>
            <person name="Priest M."/>
            <person name="Roberts A."/>
            <person name="Saif S."/>
            <person name="Shea T."/>
            <person name="Shenoy N."/>
            <person name="Sisk P."/>
            <person name="Stolte C."/>
            <person name="Sykes S."/>
            <person name="Wortman J."/>
            <person name="Nusbaum C."/>
            <person name="Birren B."/>
        </authorList>
    </citation>
    <scope>NUCLEOTIDE SEQUENCE [LARGE SCALE GENOMIC DNA]</scope>
    <source>
        <strain evidence="10 11">7_3_47FAA</strain>
    </source>
</reference>
<evidence type="ECO:0000256" key="8">
    <source>
        <dbReference type="SAM" id="Coils"/>
    </source>
</evidence>
<dbReference type="GO" id="GO:0015031">
    <property type="term" value="P:protein transport"/>
    <property type="evidence" value="ECO:0007669"/>
    <property type="project" value="UniProtKB-KW"/>
</dbReference>
<dbReference type="HOGENOM" id="CLU_062625_1_2_9"/>
<evidence type="ECO:0000256" key="7">
    <source>
        <dbReference type="NCBIfam" id="TIGR03825"/>
    </source>
</evidence>
<gene>
    <name evidence="10" type="ORF">HMPREF1015_00831</name>
</gene>
<evidence type="ECO:0000256" key="5">
    <source>
        <dbReference type="ARBA" id="ARBA00022927"/>
    </source>
</evidence>
<dbReference type="NCBIfam" id="TIGR03825">
    <property type="entry name" value="FliH_bacil"/>
    <property type="match status" value="1"/>
</dbReference>
<keyword evidence="10" id="KW-0966">Cell projection</keyword>
<keyword evidence="6" id="KW-1006">Bacterial flagellum protein export</keyword>
<dbReference type="PATRIC" id="fig|665952.3.peg.2393"/>